<dbReference type="STRING" id="1004.SAMN05661012_06790"/>
<name>A0A1K1T4L5_9BACT</name>
<keyword evidence="2" id="KW-0812">Transmembrane</keyword>
<evidence type="ECO:0000256" key="2">
    <source>
        <dbReference type="SAM" id="Phobius"/>
    </source>
</evidence>
<feature type="non-terminal residue" evidence="3">
    <location>
        <position position="1"/>
    </location>
</feature>
<sequence length="381" mass="42473">KGLKVALASLGITAIVLAVGYLIANFDEIKESVKKLIPGLGEAGETFDKVKAFVIGLGNAVVQYAIAPIKALIDIVKGDFKGAVEDMKKGFDVVGNVQSEYNNQRTKQADEAAREAAKKRADELDAALKIYSANGIEVLSLQKEQLQLRIKQEKEGSDEQKKAILDLAVWEGQQNKKKADEQKKLADKAAEKAKQAAEKAANERKTALDEIKKIEEENQKDILQLNMNARDKELSNLQIDYEKKKKAFDKYGQDTSNLTTKYNNQKVEINKKYDDQISQALTDRANKNLDTYKQKELEINKFYDNIFKTATDKEKEVIEARRKSELAAVSKESGLNDVNVKANIQLTKTTSENTISDSDTPEQRKEKTLAVLAAQQDAENA</sequence>
<feature type="coiled-coil region" evidence="1">
    <location>
        <begin position="107"/>
        <end position="217"/>
    </location>
</feature>
<evidence type="ECO:0000256" key="1">
    <source>
        <dbReference type="SAM" id="Coils"/>
    </source>
</evidence>
<feature type="non-terminal residue" evidence="3">
    <location>
        <position position="381"/>
    </location>
</feature>
<protein>
    <submittedName>
        <fullName evidence="3">Uncharacterized protein</fullName>
    </submittedName>
</protein>
<keyword evidence="1" id="KW-0175">Coiled coil</keyword>
<proteinExistence type="predicted"/>
<evidence type="ECO:0000313" key="3">
    <source>
        <dbReference type="EMBL" id="SFW91531.1"/>
    </source>
</evidence>
<feature type="transmembrane region" description="Helical" evidence="2">
    <location>
        <begin position="6"/>
        <end position="26"/>
    </location>
</feature>
<organism evidence="3 4">
    <name type="scientific">Chitinophaga sancti</name>
    <dbReference type="NCBI Taxonomy" id="1004"/>
    <lineage>
        <taxon>Bacteria</taxon>
        <taxon>Pseudomonadati</taxon>
        <taxon>Bacteroidota</taxon>
        <taxon>Chitinophagia</taxon>
        <taxon>Chitinophagales</taxon>
        <taxon>Chitinophagaceae</taxon>
        <taxon>Chitinophaga</taxon>
    </lineage>
</organism>
<dbReference type="Proteomes" id="UP000183788">
    <property type="component" value="Unassembled WGS sequence"/>
</dbReference>
<keyword evidence="2" id="KW-1133">Transmembrane helix</keyword>
<dbReference type="AlphaFoldDB" id="A0A1K1T4L5"/>
<keyword evidence="2" id="KW-0472">Membrane</keyword>
<evidence type="ECO:0000313" key="4">
    <source>
        <dbReference type="Proteomes" id="UP000183788"/>
    </source>
</evidence>
<reference evidence="3 4" key="1">
    <citation type="submission" date="2016-11" db="EMBL/GenBank/DDBJ databases">
        <authorList>
            <person name="Jaros S."/>
            <person name="Januszkiewicz K."/>
            <person name="Wedrychowicz H."/>
        </authorList>
    </citation>
    <scope>NUCLEOTIDE SEQUENCE [LARGE SCALE GENOMIC DNA]</scope>
    <source>
        <strain evidence="3 4">DSM 784</strain>
    </source>
</reference>
<accession>A0A1K1T4L5</accession>
<gene>
    <name evidence="3" type="ORF">SAMN05661012_06790</name>
</gene>
<dbReference type="EMBL" id="FPIZ01000082">
    <property type="protein sequence ID" value="SFW91531.1"/>
    <property type="molecule type" value="Genomic_DNA"/>
</dbReference>